<evidence type="ECO:0000256" key="5">
    <source>
        <dbReference type="ARBA" id="ARBA00022989"/>
    </source>
</evidence>
<evidence type="ECO:0000256" key="6">
    <source>
        <dbReference type="ARBA" id="ARBA00023136"/>
    </source>
</evidence>
<dbReference type="EMBL" id="GDJX01007353">
    <property type="protein sequence ID" value="JAT60583.1"/>
    <property type="molecule type" value="Transcribed_RNA"/>
</dbReference>
<feature type="transmembrane region" description="Helical" evidence="7">
    <location>
        <begin position="77"/>
        <end position="109"/>
    </location>
</feature>
<accession>A0A1D1Z0Z6</accession>
<dbReference type="GO" id="GO:0016020">
    <property type="term" value="C:membrane"/>
    <property type="evidence" value="ECO:0007669"/>
    <property type="project" value="UniProtKB-SubCell"/>
</dbReference>
<evidence type="ECO:0000256" key="8">
    <source>
        <dbReference type="SAM" id="MobiDB-lite"/>
    </source>
</evidence>
<reference evidence="9" key="1">
    <citation type="submission" date="2015-07" db="EMBL/GenBank/DDBJ databases">
        <title>Transcriptome Assembly of Anthurium amnicola.</title>
        <authorList>
            <person name="Suzuki J."/>
        </authorList>
    </citation>
    <scope>NUCLEOTIDE SEQUENCE</scope>
</reference>
<keyword evidence="7" id="KW-0813">Transport</keyword>
<comment type="similarity">
    <text evidence="3 7">Belongs to the PRA1 family.</text>
</comment>
<comment type="function">
    <text evidence="1 7">May be involved in both secretory and endocytic intracellular trafficking in the endosomal/prevacuolar compartments.</text>
</comment>
<feature type="compositionally biased region" description="Low complexity" evidence="8">
    <location>
        <begin position="1"/>
        <end position="18"/>
    </location>
</feature>
<comment type="subcellular location">
    <subcellularLocation>
        <location evidence="2 7">Membrane</location>
        <topology evidence="2 7">Multi-pass membrane protein</topology>
    </subcellularLocation>
</comment>
<keyword evidence="6 7" id="KW-0472">Membrane</keyword>
<dbReference type="GO" id="GO:0016192">
    <property type="term" value="P:vesicle-mediated transport"/>
    <property type="evidence" value="ECO:0007669"/>
    <property type="project" value="UniProtKB-ARBA"/>
</dbReference>
<dbReference type="PANTHER" id="PTHR19317">
    <property type="entry name" value="PRENYLATED RAB ACCEPTOR 1-RELATED"/>
    <property type="match status" value="1"/>
</dbReference>
<dbReference type="InterPro" id="IPR004895">
    <property type="entry name" value="Prenylated_rab_accept_PRA1"/>
</dbReference>
<keyword evidence="4 7" id="KW-0812">Transmembrane</keyword>
<dbReference type="GO" id="GO:0005794">
    <property type="term" value="C:Golgi apparatus"/>
    <property type="evidence" value="ECO:0007669"/>
    <property type="project" value="TreeGrafter"/>
</dbReference>
<organism evidence="9">
    <name type="scientific">Anthurium amnicola</name>
    <dbReference type="NCBI Taxonomy" id="1678845"/>
    <lineage>
        <taxon>Eukaryota</taxon>
        <taxon>Viridiplantae</taxon>
        <taxon>Streptophyta</taxon>
        <taxon>Embryophyta</taxon>
        <taxon>Tracheophyta</taxon>
        <taxon>Spermatophyta</taxon>
        <taxon>Magnoliopsida</taxon>
        <taxon>Liliopsida</taxon>
        <taxon>Araceae</taxon>
        <taxon>Pothoideae</taxon>
        <taxon>Potheae</taxon>
        <taxon>Anthurium</taxon>
    </lineage>
</organism>
<feature type="transmembrane region" description="Helical" evidence="7">
    <location>
        <begin position="130"/>
        <end position="155"/>
    </location>
</feature>
<protein>
    <recommendedName>
        <fullName evidence="7">PRA1 family protein</fullName>
    </recommendedName>
</protein>
<dbReference type="GO" id="GO:0005783">
    <property type="term" value="C:endoplasmic reticulum"/>
    <property type="evidence" value="ECO:0007669"/>
    <property type="project" value="UniProtKB-ARBA"/>
</dbReference>
<dbReference type="PANTHER" id="PTHR19317:SF0">
    <property type="entry name" value="PRENYLATED RAB ACCEPTOR PROTEIN 1"/>
    <property type="match status" value="1"/>
</dbReference>
<evidence type="ECO:0000313" key="9">
    <source>
        <dbReference type="EMBL" id="JAT60583.1"/>
    </source>
</evidence>
<feature type="region of interest" description="Disordered" evidence="8">
    <location>
        <begin position="1"/>
        <end position="23"/>
    </location>
</feature>
<dbReference type="Pfam" id="PF03208">
    <property type="entry name" value="PRA1"/>
    <property type="match status" value="1"/>
</dbReference>
<sequence length="184" mass="20555">MSNSSMPSMPSIPSMPASFPDSLPISPERISRFRSERLGNIRPFNEFFDKDKLSKPKGMGDIAQRLSYNLTHFQSNYIIVVLGLLIYCLITNFFLLLTIVFIMFGLNFIRKLPADEPFVFHQYVLTQKQLYSGLIIISIPLLWISSAGSTIFWIVGASATLILGHAAFIEPGIDNGFASTADQV</sequence>
<keyword evidence="5 7" id="KW-1133">Transmembrane helix</keyword>
<dbReference type="AlphaFoldDB" id="A0A1D1Z0Z6"/>
<name>A0A1D1Z0Z6_9ARAE</name>
<evidence type="ECO:0000256" key="4">
    <source>
        <dbReference type="ARBA" id="ARBA00022692"/>
    </source>
</evidence>
<gene>
    <name evidence="9" type="primary">RABAC1_2</name>
    <name evidence="9" type="ORF">g.17402</name>
</gene>
<evidence type="ECO:0000256" key="7">
    <source>
        <dbReference type="RuleBase" id="RU363107"/>
    </source>
</evidence>
<proteinExistence type="inferred from homology"/>
<evidence type="ECO:0000256" key="2">
    <source>
        <dbReference type="ARBA" id="ARBA00004141"/>
    </source>
</evidence>
<evidence type="ECO:0000256" key="3">
    <source>
        <dbReference type="ARBA" id="ARBA00006483"/>
    </source>
</evidence>
<evidence type="ECO:0000256" key="1">
    <source>
        <dbReference type="ARBA" id="ARBA00002501"/>
    </source>
</evidence>